<dbReference type="InterPro" id="IPR013785">
    <property type="entry name" value="Aldolase_TIM"/>
</dbReference>
<dbReference type="PANTHER" id="PTHR22893:SF55">
    <property type="entry name" value="OXIDOREDUCTASE-RELATED"/>
    <property type="match status" value="1"/>
</dbReference>
<dbReference type="RefSeq" id="WP_126791305.1">
    <property type="nucleotide sequence ID" value="NZ_PIPI01000001.1"/>
</dbReference>
<evidence type="ECO:0000313" key="5">
    <source>
        <dbReference type="EMBL" id="RUO21979.1"/>
    </source>
</evidence>
<evidence type="ECO:0000259" key="4">
    <source>
        <dbReference type="Pfam" id="PF00724"/>
    </source>
</evidence>
<protein>
    <submittedName>
        <fullName evidence="5">Alkene reductase</fullName>
    </submittedName>
</protein>
<dbReference type="GO" id="GO:0010181">
    <property type="term" value="F:FMN binding"/>
    <property type="evidence" value="ECO:0007669"/>
    <property type="project" value="InterPro"/>
</dbReference>
<dbReference type="SUPFAM" id="SSF51395">
    <property type="entry name" value="FMN-linked oxidoreductases"/>
    <property type="match status" value="1"/>
</dbReference>
<gene>
    <name evidence="5" type="ORF">CWE06_03820</name>
</gene>
<dbReference type="FunFam" id="3.20.20.70:FF:000059">
    <property type="entry name" value="N-ethylmaleimide reductase, FMN-linked"/>
    <property type="match status" value="1"/>
</dbReference>
<dbReference type="PANTHER" id="PTHR22893">
    <property type="entry name" value="NADH OXIDOREDUCTASE-RELATED"/>
    <property type="match status" value="1"/>
</dbReference>
<dbReference type="GO" id="GO:0005829">
    <property type="term" value="C:cytosol"/>
    <property type="evidence" value="ECO:0007669"/>
    <property type="project" value="UniProtKB-ARBA"/>
</dbReference>
<proteinExistence type="inferred from homology"/>
<keyword evidence="3" id="KW-0560">Oxidoreductase</keyword>
<accession>A0A432VZ78</accession>
<dbReference type="Gene3D" id="3.20.20.70">
    <property type="entry name" value="Aldolase class I"/>
    <property type="match status" value="1"/>
</dbReference>
<dbReference type="Pfam" id="PF00724">
    <property type="entry name" value="Oxidored_FMN"/>
    <property type="match status" value="1"/>
</dbReference>
<organism evidence="5 6">
    <name type="scientific">Aliidiomarina haloalkalitolerans</name>
    <dbReference type="NCBI Taxonomy" id="859059"/>
    <lineage>
        <taxon>Bacteria</taxon>
        <taxon>Pseudomonadati</taxon>
        <taxon>Pseudomonadota</taxon>
        <taxon>Gammaproteobacteria</taxon>
        <taxon>Alteromonadales</taxon>
        <taxon>Idiomarinaceae</taxon>
        <taxon>Aliidiomarina</taxon>
    </lineage>
</organism>
<sequence length="347" mass="38359">MALTALFQPITLNDELTLPNRITMAPLTRCMADPGLVPTEQMAEYYGRRAEAGLIISEATIIRADAQGYPDVPGIFTTEQIEGWKKVTAKVHANGGKIFMQLWHVGRVAHSYFSGLPPVAPSAIRHEGTLPRMRDLSYETPKALTSDDIQVLVNDYVTAAKNAMAAGFDGVEIHGANGYLIDQFLHYDTNKRDDEYGQTPENMSRFALAVVDAVSAAVGAKRTALRITPGAYAHIQPDPRDREVFDYFIEQLNQRELAYLHLGIFDDSLEFDFLGGRSSQYIREHYRGTFMNVGGLTPDTAAAGIESGAFDLAAIGRLFIANPDFVKRVQDNQPLVTYKPEMLAELV</sequence>
<dbReference type="Proteomes" id="UP000288212">
    <property type="component" value="Unassembled WGS sequence"/>
</dbReference>
<dbReference type="InterPro" id="IPR045247">
    <property type="entry name" value="Oye-like"/>
</dbReference>
<name>A0A432VZ78_9GAMM</name>
<evidence type="ECO:0000256" key="3">
    <source>
        <dbReference type="ARBA" id="ARBA00023002"/>
    </source>
</evidence>
<dbReference type="CDD" id="cd02933">
    <property type="entry name" value="OYE_like_FMN"/>
    <property type="match status" value="1"/>
</dbReference>
<evidence type="ECO:0000256" key="1">
    <source>
        <dbReference type="ARBA" id="ARBA00001917"/>
    </source>
</evidence>
<dbReference type="EMBL" id="PIPI01000001">
    <property type="protein sequence ID" value="RUO21979.1"/>
    <property type="molecule type" value="Genomic_DNA"/>
</dbReference>
<dbReference type="InterPro" id="IPR001155">
    <property type="entry name" value="OxRdtase_FMN_N"/>
</dbReference>
<dbReference type="AlphaFoldDB" id="A0A432VZ78"/>
<feature type="domain" description="NADH:flavin oxidoreductase/NADH oxidase N-terminal" evidence="4">
    <location>
        <begin position="6"/>
        <end position="334"/>
    </location>
</feature>
<comment type="caution">
    <text evidence="5">The sequence shown here is derived from an EMBL/GenBank/DDBJ whole genome shotgun (WGS) entry which is preliminary data.</text>
</comment>
<keyword evidence="6" id="KW-1185">Reference proteome</keyword>
<dbReference type="OrthoDB" id="8523426at2"/>
<reference evidence="5 6" key="1">
    <citation type="journal article" date="2011" name="Front. Microbiol.">
        <title>Genomic signatures of strain selection and enhancement in Bacillus atrophaeus var. globigii, a historical biowarfare simulant.</title>
        <authorList>
            <person name="Gibbons H.S."/>
            <person name="Broomall S.M."/>
            <person name="McNew L.A."/>
            <person name="Daligault H."/>
            <person name="Chapman C."/>
            <person name="Bruce D."/>
            <person name="Karavis M."/>
            <person name="Krepps M."/>
            <person name="McGregor P.A."/>
            <person name="Hong C."/>
            <person name="Park K.H."/>
            <person name="Akmal A."/>
            <person name="Feldman A."/>
            <person name="Lin J.S."/>
            <person name="Chang W.E."/>
            <person name="Higgs B.W."/>
            <person name="Demirev P."/>
            <person name="Lindquist J."/>
            <person name="Liem A."/>
            <person name="Fochler E."/>
            <person name="Read T.D."/>
            <person name="Tapia R."/>
            <person name="Johnson S."/>
            <person name="Bishop-Lilly K.A."/>
            <person name="Detter C."/>
            <person name="Han C."/>
            <person name="Sozhamannan S."/>
            <person name="Rosenzweig C.N."/>
            <person name="Skowronski E.W."/>
        </authorList>
    </citation>
    <scope>NUCLEOTIDE SEQUENCE [LARGE SCALE GENOMIC DNA]</scope>
    <source>
        <strain evidence="5 6">AK5</strain>
    </source>
</reference>
<comment type="similarity">
    <text evidence="2">Belongs to the NADH:flavin oxidoreductase/NADH oxidase family.</text>
</comment>
<evidence type="ECO:0000313" key="6">
    <source>
        <dbReference type="Proteomes" id="UP000288212"/>
    </source>
</evidence>
<dbReference type="GO" id="GO:0016628">
    <property type="term" value="F:oxidoreductase activity, acting on the CH-CH group of donors, NAD or NADP as acceptor"/>
    <property type="evidence" value="ECO:0007669"/>
    <property type="project" value="UniProtKB-ARBA"/>
</dbReference>
<evidence type="ECO:0000256" key="2">
    <source>
        <dbReference type="ARBA" id="ARBA00005979"/>
    </source>
</evidence>
<comment type="cofactor">
    <cofactor evidence="1">
        <name>FMN</name>
        <dbReference type="ChEBI" id="CHEBI:58210"/>
    </cofactor>
</comment>